<dbReference type="Proteomes" id="UP000078596">
    <property type="component" value="Chromosome"/>
</dbReference>
<accession>A0A191ZFZ9</accession>
<dbReference type="EMBL" id="CP016027">
    <property type="protein sequence ID" value="ANJ66780.1"/>
    <property type="molecule type" value="Genomic_DNA"/>
</dbReference>
<dbReference type="STRING" id="1860122.A9404_04785"/>
<feature type="transmembrane region" description="Helical" evidence="1">
    <location>
        <begin position="87"/>
        <end position="107"/>
    </location>
</feature>
<evidence type="ECO:0000256" key="1">
    <source>
        <dbReference type="SAM" id="Phobius"/>
    </source>
</evidence>
<keyword evidence="1" id="KW-1133">Transmembrane helix</keyword>
<protein>
    <submittedName>
        <fullName evidence="2">Uncharacterized protein</fullName>
    </submittedName>
</protein>
<evidence type="ECO:0000313" key="2">
    <source>
        <dbReference type="EMBL" id="ANJ66780.1"/>
    </source>
</evidence>
<dbReference type="KEGG" id="haz:A9404_04785"/>
<dbReference type="AlphaFoldDB" id="A0A191ZFZ9"/>
<feature type="transmembrane region" description="Helical" evidence="1">
    <location>
        <begin position="53"/>
        <end position="75"/>
    </location>
</feature>
<keyword evidence="3" id="KW-1185">Reference proteome</keyword>
<reference evidence="2 3" key="1">
    <citation type="submission" date="2016-06" db="EMBL/GenBank/DDBJ databases">
        <title>Insight into the functional genes involving in sulfur oxidation in Pearl River water.</title>
        <authorList>
            <person name="Luo J."/>
            <person name="Tan X."/>
            <person name="Lin W."/>
        </authorList>
    </citation>
    <scope>NUCLEOTIDE SEQUENCE [LARGE SCALE GENOMIC DNA]</scope>
    <source>
        <strain evidence="2 3">LS2</strain>
    </source>
</reference>
<evidence type="ECO:0000313" key="3">
    <source>
        <dbReference type="Proteomes" id="UP000078596"/>
    </source>
</evidence>
<name>A0A191ZFZ9_9GAMM</name>
<feature type="transmembrane region" description="Helical" evidence="1">
    <location>
        <begin position="20"/>
        <end position="41"/>
    </location>
</feature>
<dbReference type="RefSeq" id="WP_066099142.1">
    <property type="nucleotide sequence ID" value="NZ_CP016027.1"/>
</dbReference>
<keyword evidence="1" id="KW-0812">Transmembrane</keyword>
<sequence>MSETDQDTHRYSVAFSVLFWLLWLLGAGIGLVYLTFAVMILDGGQAWRASLLGPWNLLISMAEGIGLFLCALWFVRGAKSATELLGWVLVTVLVIPLIGFGGCVMSAQ</sequence>
<proteinExistence type="predicted"/>
<gene>
    <name evidence="2" type="ORF">A9404_04785</name>
</gene>
<organism evidence="2 3">
    <name type="scientific">Halothiobacillus diazotrophicus</name>
    <dbReference type="NCBI Taxonomy" id="1860122"/>
    <lineage>
        <taxon>Bacteria</taxon>
        <taxon>Pseudomonadati</taxon>
        <taxon>Pseudomonadota</taxon>
        <taxon>Gammaproteobacteria</taxon>
        <taxon>Chromatiales</taxon>
        <taxon>Halothiobacillaceae</taxon>
        <taxon>Halothiobacillus</taxon>
    </lineage>
</organism>
<keyword evidence="1" id="KW-0472">Membrane</keyword>